<comment type="caution">
    <text evidence="2">The sequence shown here is derived from an EMBL/GenBank/DDBJ whole genome shotgun (WGS) entry which is preliminary data.</text>
</comment>
<name>A0ABS9M1S5_9BRAD</name>
<sequence>MQFETPGNWFAVFAVLGWPLVSIVLYRNFSVVKATVWTVLGALLLLPSGFALKLPMLPALDKNSVSSVCVLIASYVLVRRRLSFGVGLVEILAAFFLLGPVVTSLLNSDTIIRGETILPGVDYYDGISALLSQSVMFIAFLAGRRSLRDTVGTETIVRSLAVAGLLYSLPMLLEVRLSPQLSNWIYGFFPTGFSSEVRYGGFRPVVFMKNGLTAAFFLMTALLAAVAIWRVDGRKGQVPPAGRVAYLGIVLLLCKSVGALIYGLVIGPLVRWASPQAQLRVAVLLVSIALLYPMLRIMDLFPDKLLVETAAEIDTSRAASLKLRFDQEQKLLEHAHDRFTFGWGRYGRNRVYEEAGKDSSITDGAWIQVLGTFGLFGFLSQFGLLALPIFRALSACSSVRSERDRIALAALALIVALNLVEQLPNSSISAWNWMLAGALIGRAESIRGSVGSRAQDRSTIPNRGYGSNPL</sequence>
<evidence type="ECO:0008006" key="4">
    <source>
        <dbReference type="Google" id="ProtNLM"/>
    </source>
</evidence>
<proteinExistence type="predicted"/>
<reference evidence="2" key="1">
    <citation type="submission" date="2022-01" db="EMBL/GenBank/DDBJ databases">
        <title>Genome sequnece data of strain Bradyrhizobium sp. nov.</title>
        <authorList>
            <person name="Zhang J."/>
        </authorList>
    </citation>
    <scope>NUCLEOTIDE SEQUENCE</scope>
    <source>
        <strain evidence="2">WYCCWR 12774</strain>
    </source>
</reference>
<feature type="transmembrane region" description="Helical" evidence="1">
    <location>
        <begin position="85"/>
        <end position="106"/>
    </location>
</feature>
<feature type="transmembrane region" description="Helical" evidence="1">
    <location>
        <begin position="365"/>
        <end position="386"/>
    </location>
</feature>
<keyword evidence="1" id="KW-0472">Membrane</keyword>
<feature type="transmembrane region" description="Helical" evidence="1">
    <location>
        <begin position="6"/>
        <end position="27"/>
    </location>
</feature>
<evidence type="ECO:0000313" key="3">
    <source>
        <dbReference type="Proteomes" id="UP001139012"/>
    </source>
</evidence>
<dbReference type="EMBL" id="JAKLUA010000038">
    <property type="protein sequence ID" value="MCG2673209.1"/>
    <property type="molecule type" value="Genomic_DNA"/>
</dbReference>
<keyword evidence="1" id="KW-1133">Transmembrane helix</keyword>
<keyword evidence="1" id="KW-0812">Transmembrane</keyword>
<gene>
    <name evidence="2" type="ORF">L6637_40670</name>
</gene>
<evidence type="ECO:0000313" key="2">
    <source>
        <dbReference type="EMBL" id="MCG2673209.1"/>
    </source>
</evidence>
<evidence type="ECO:0000256" key="1">
    <source>
        <dbReference type="SAM" id="Phobius"/>
    </source>
</evidence>
<organism evidence="2 3">
    <name type="scientific">Bradyrhizobium zhengyangense</name>
    <dbReference type="NCBI Taxonomy" id="2911009"/>
    <lineage>
        <taxon>Bacteria</taxon>
        <taxon>Pseudomonadati</taxon>
        <taxon>Pseudomonadota</taxon>
        <taxon>Alphaproteobacteria</taxon>
        <taxon>Hyphomicrobiales</taxon>
        <taxon>Nitrobacteraceae</taxon>
        <taxon>Bradyrhizobium</taxon>
    </lineage>
</organism>
<feature type="transmembrane region" description="Helical" evidence="1">
    <location>
        <begin position="244"/>
        <end position="265"/>
    </location>
</feature>
<feature type="transmembrane region" description="Helical" evidence="1">
    <location>
        <begin position="277"/>
        <end position="295"/>
    </location>
</feature>
<dbReference type="Proteomes" id="UP001139012">
    <property type="component" value="Unassembled WGS sequence"/>
</dbReference>
<keyword evidence="3" id="KW-1185">Reference proteome</keyword>
<feature type="transmembrane region" description="Helical" evidence="1">
    <location>
        <begin position="212"/>
        <end position="232"/>
    </location>
</feature>
<feature type="transmembrane region" description="Helical" evidence="1">
    <location>
        <begin position="126"/>
        <end position="143"/>
    </location>
</feature>
<feature type="transmembrane region" description="Helical" evidence="1">
    <location>
        <begin position="34"/>
        <end position="54"/>
    </location>
</feature>
<dbReference type="RefSeq" id="WP_237874234.1">
    <property type="nucleotide sequence ID" value="NZ_JAKLUA010000038.1"/>
</dbReference>
<protein>
    <recommendedName>
        <fullName evidence="4">O-antigen ligase domain-containing protein</fullName>
    </recommendedName>
</protein>
<accession>A0ABS9M1S5</accession>